<dbReference type="CDD" id="cd05259">
    <property type="entry name" value="PCBER_SDR_a"/>
    <property type="match status" value="1"/>
</dbReference>
<comment type="similarity">
    <text evidence="1">Belongs to the NmrA-type oxidoreductase family. Isoflavone reductase subfamily.</text>
</comment>
<dbReference type="Gene3D" id="3.40.50.720">
    <property type="entry name" value="NAD(P)-binding Rossmann-like Domain"/>
    <property type="match status" value="1"/>
</dbReference>
<feature type="domain" description="NAD(P)-binding" evidence="4">
    <location>
        <begin position="11"/>
        <end position="150"/>
    </location>
</feature>
<dbReference type="InterPro" id="IPR045312">
    <property type="entry name" value="PCBER-like"/>
</dbReference>
<dbReference type="InterPro" id="IPR051609">
    <property type="entry name" value="NmrA/Isoflavone_reductase-like"/>
</dbReference>
<keyword evidence="2" id="KW-0521">NADP</keyword>
<dbReference type="InterPro" id="IPR016040">
    <property type="entry name" value="NAD(P)-bd_dom"/>
</dbReference>
<organism evidence="5 6">
    <name type="scientific">Aureobasidium melanogenum (strain CBS 110374)</name>
    <name type="common">Aureobasidium pullulans var. melanogenum</name>
    <dbReference type="NCBI Taxonomy" id="1043003"/>
    <lineage>
        <taxon>Eukaryota</taxon>
        <taxon>Fungi</taxon>
        <taxon>Dikarya</taxon>
        <taxon>Ascomycota</taxon>
        <taxon>Pezizomycotina</taxon>
        <taxon>Dothideomycetes</taxon>
        <taxon>Dothideomycetidae</taxon>
        <taxon>Dothideales</taxon>
        <taxon>Saccotheciaceae</taxon>
        <taxon>Aureobasidium</taxon>
    </lineage>
</organism>
<proteinExistence type="inferred from homology"/>
<evidence type="ECO:0000256" key="1">
    <source>
        <dbReference type="ARBA" id="ARBA00005725"/>
    </source>
</evidence>
<protein>
    <submittedName>
        <fullName evidence="5">NAD(P)-binding protein</fullName>
    </submittedName>
</protein>
<dbReference type="AlphaFoldDB" id="A0A074VFI2"/>
<dbReference type="EMBL" id="KL584872">
    <property type="protein sequence ID" value="KEQ57744.1"/>
    <property type="molecule type" value="Genomic_DNA"/>
</dbReference>
<keyword evidence="3" id="KW-0560">Oxidoreductase</keyword>
<dbReference type="HOGENOM" id="CLU_044876_3_3_1"/>
<gene>
    <name evidence="5" type="ORF">M437DRAFT_79513</name>
</gene>
<dbReference type="GeneID" id="63920560"/>
<evidence type="ECO:0000256" key="2">
    <source>
        <dbReference type="ARBA" id="ARBA00022857"/>
    </source>
</evidence>
<dbReference type="PANTHER" id="PTHR47706">
    <property type="entry name" value="NMRA-LIKE FAMILY PROTEIN"/>
    <property type="match status" value="1"/>
</dbReference>
<evidence type="ECO:0000313" key="5">
    <source>
        <dbReference type="EMBL" id="KEQ57744.1"/>
    </source>
</evidence>
<dbReference type="PANTHER" id="PTHR47706:SF9">
    <property type="entry name" value="NMRA-LIKE DOMAIN-CONTAINING PROTEIN-RELATED"/>
    <property type="match status" value="1"/>
</dbReference>
<reference evidence="5 6" key="1">
    <citation type="journal article" date="2014" name="BMC Genomics">
        <title>Genome sequencing of four Aureobasidium pullulans varieties: biotechnological potential, stress tolerance, and description of new species.</title>
        <authorList>
            <person name="Gostin Ar C."/>
            <person name="Ohm R.A."/>
            <person name="Kogej T."/>
            <person name="Sonjak S."/>
            <person name="Turk M."/>
            <person name="Zajc J."/>
            <person name="Zalar P."/>
            <person name="Grube M."/>
            <person name="Sun H."/>
            <person name="Han J."/>
            <person name="Sharma A."/>
            <person name="Chiniquy J."/>
            <person name="Ngan C.Y."/>
            <person name="Lipzen A."/>
            <person name="Barry K."/>
            <person name="Grigoriev I.V."/>
            <person name="Gunde-Cimerman N."/>
        </authorList>
    </citation>
    <scope>NUCLEOTIDE SEQUENCE [LARGE SCALE GENOMIC DNA]</scope>
    <source>
        <strain evidence="5 6">CBS 110374</strain>
    </source>
</reference>
<sequence length="300" mass="32466">MSTIKNVAILGASGNFGTPITSALVAAGFNITIITRSSSTTIHPPNIPIVRIDYSLDTLTQAFTNQDAVVCVVGPGGIALQKTFIDAAVIARVKRFIIDDFGWGPTTKGFPQFNTIHASRKEGWDYAAVKAREVDGFTWTGLSTGNPIDWAMKKFPMMGFDVANHRAIIYDNGTERFTGTTLEGIGQAVVRTLQNPQATANCFLKVQSINTCQNELLDAFEKATGQKWEVTRSTSKELIESGKGDFEAGAGMWRLKLAVATLYDVGQGRGRIAPSREDSDAELLGVKDETADEIVAKLLQ</sequence>
<dbReference type="RefSeq" id="XP_040874768.1">
    <property type="nucleotide sequence ID" value="XM_041027187.1"/>
</dbReference>
<keyword evidence="6" id="KW-1185">Reference proteome</keyword>
<dbReference type="InterPro" id="IPR036291">
    <property type="entry name" value="NAD(P)-bd_dom_sf"/>
</dbReference>
<dbReference type="STRING" id="1043003.A0A074VFI2"/>
<dbReference type="SUPFAM" id="SSF51735">
    <property type="entry name" value="NAD(P)-binding Rossmann-fold domains"/>
    <property type="match status" value="1"/>
</dbReference>
<dbReference type="Pfam" id="PF13460">
    <property type="entry name" value="NAD_binding_10"/>
    <property type="match status" value="1"/>
</dbReference>
<dbReference type="Proteomes" id="UP000030672">
    <property type="component" value="Unassembled WGS sequence"/>
</dbReference>
<evidence type="ECO:0000313" key="6">
    <source>
        <dbReference type="Proteomes" id="UP000030672"/>
    </source>
</evidence>
<accession>A0A074VFI2</accession>
<dbReference type="Gene3D" id="3.90.25.10">
    <property type="entry name" value="UDP-galactose 4-epimerase, domain 1"/>
    <property type="match status" value="1"/>
</dbReference>
<evidence type="ECO:0000259" key="4">
    <source>
        <dbReference type="Pfam" id="PF13460"/>
    </source>
</evidence>
<evidence type="ECO:0000256" key="3">
    <source>
        <dbReference type="ARBA" id="ARBA00023002"/>
    </source>
</evidence>
<dbReference type="GO" id="GO:0016491">
    <property type="term" value="F:oxidoreductase activity"/>
    <property type="evidence" value="ECO:0007669"/>
    <property type="project" value="UniProtKB-KW"/>
</dbReference>
<name>A0A074VFI2_AURM1</name>